<protein>
    <recommendedName>
        <fullName evidence="1">RNase H type-1 domain-containing protein</fullName>
    </recommendedName>
</protein>
<dbReference type="GO" id="GO:0004523">
    <property type="term" value="F:RNA-DNA hybrid ribonuclease activity"/>
    <property type="evidence" value="ECO:0007669"/>
    <property type="project" value="InterPro"/>
</dbReference>
<dbReference type="CDD" id="cd09276">
    <property type="entry name" value="Rnase_HI_RT_non_LTR"/>
    <property type="match status" value="1"/>
</dbReference>
<gene>
    <name evidence="2" type="ORF">g.40726</name>
</gene>
<dbReference type="PANTHER" id="PTHR33481:SF1">
    <property type="entry name" value="ENDONUCLEASE_EXONUCLEASE_PHOSPHATASE DOMAIN-CONTAINING PROTEIN-RELATED"/>
    <property type="match status" value="1"/>
</dbReference>
<dbReference type="GO" id="GO:0003676">
    <property type="term" value="F:nucleic acid binding"/>
    <property type="evidence" value="ECO:0007669"/>
    <property type="project" value="InterPro"/>
</dbReference>
<dbReference type="Gene3D" id="3.30.420.10">
    <property type="entry name" value="Ribonuclease H-like superfamily/Ribonuclease H"/>
    <property type="match status" value="1"/>
</dbReference>
<feature type="non-terminal residue" evidence="2">
    <location>
        <position position="1"/>
    </location>
</feature>
<reference evidence="2" key="1">
    <citation type="submission" date="2015-11" db="EMBL/GenBank/DDBJ databases">
        <title>De novo transcriptome assembly of four potential Pierce s Disease insect vectors from Arizona vineyards.</title>
        <authorList>
            <person name="Tassone E.E."/>
        </authorList>
    </citation>
    <scope>NUCLEOTIDE SEQUENCE</scope>
</reference>
<evidence type="ECO:0000259" key="1">
    <source>
        <dbReference type="PROSITE" id="PS50879"/>
    </source>
</evidence>
<name>A0A1B6GEG8_9HEMI</name>
<dbReference type="AlphaFoldDB" id="A0A1B6GEG8"/>
<dbReference type="InterPro" id="IPR002156">
    <property type="entry name" value="RNaseH_domain"/>
</dbReference>
<dbReference type="PANTHER" id="PTHR33481">
    <property type="entry name" value="REVERSE TRANSCRIPTASE"/>
    <property type="match status" value="1"/>
</dbReference>
<dbReference type="InterPro" id="IPR036397">
    <property type="entry name" value="RNaseH_sf"/>
</dbReference>
<feature type="domain" description="RNase H type-1" evidence="1">
    <location>
        <begin position="218"/>
        <end position="328"/>
    </location>
</feature>
<dbReference type="PROSITE" id="PS50879">
    <property type="entry name" value="RNASE_H_1"/>
    <property type="match status" value="1"/>
</dbReference>
<evidence type="ECO:0000313" key="2">
    <source>
        <dbReference type="EMBL" id="JAS60828.1"/>
    </source>
</evidence>
<dbReference type="InterPro" id="IPR012337">
    <property type="entry name" value="RNaseH-like_sf"/>
</dbReference>
<accession>A0A1B6GEG8</accession>
<proteinExistence type="predicted"/>
<sequence>KTNIITFTRKRNFHLSQPLLEGVRIKHSESVKYLGVILDKRLNWNNHIENIISKATKALGACKRLFGYKWGLKPKMIQWIYEAIVKPMVTYAAFVWWPKVEQETAAKKLQSLQRLACISITGAMSSCPTQALEAILGYSPLGQEVKKTAALCALKLLSKKVIKPTYSGGHMGIIQVIPEAEMITNVSDIMVKKHSFDKSYFVSIENRDKWSGKEAYPSKGVLKYFTDGSRIDNRAGFGVYGPGAKLSVPLGKHATVFQAEVMAIESCARRLILTKPKGAEYLILSDSQAALKALDACCFESKTVWECKNALEELAKRNKVTLGWVPGH</sequence>
<dbReference type="EMBL" id="GECZ01008941">
    <property type="protein sequence ID" value="JAS60828.1"/>
    <property type="molecule type" value="Transcribed_RNA"/>
</dbReference>
<organism evidence="2">
    <name type="scientific">Cuerna arida</name>
    <dbReference type="NCBI Taxonomy" id="1464854"/>
    <lineage>
        <taxon>Eukaryota</taxon>
        <taxon>Metazoa</taxon>
        <taxon>Ecdysozoa</taxon>
        <taxon>Arthropoda</taxon>
        <taxon>Hexapoda</taxon>
        <taxon>Insecta</taxon>
        <taxon>Pterygota</taxon>
        <taxon>Neoptera</taxon>
        <taxon>Paraneoptera</taxon>
        <taxon>Hemiptera</taxon>
        <taxon>Auchenorrhyncha</taxon>
        <taxon>Membracoidea</taxon>
        <taxon>Cicadellidae</taxon>
        <taxon>Cicadellinae</taxon>
        <taxon>Proconiini</taxon>
        <taxon>Cuerna</taxon>
    </lineage>
</organism>
<feature type="non-terminal residue" evidence="2">
    <location>
        <position position="328"/>
    </location>
</feature>
<dbReference type="SUPFAM" id="SSF53098">
    <property type="entry name" value="Ribonuclease H-like"/>
    <property type="match status" value="1"/>
</dbReference>